<organism evidence="6 7">
    <name type="scientific">Phyllobacterium brassicacearum</name>
    <dbReference type="NCBI Taxonomy" id="314235"/>
    <lineage>
        <taxon>Bacteria</taxon>
        <taxon>Pseudomonadati</taxon>
        <taxon>Pseudomonadota</taxon>
        <taxon>Alphaproteobacteria</taxon>
        <taxon>Hyphomicrobiales</taxon>
        <taxon>Phyllobacteriaceae</taxon>
        <taxon>Phyllobacterium</taxon>
    </lineage>
</organism>
<dbReference type="OrthoDB" id="9814012at2"/>
<dbReference type="NCBIfam" id="NF037968">
    <property type="entry name" value="SemiSWEET_2"/>
    <property type="match status" value="1"/>
</dbReference>
<gene>
    <name evidence="6" type="ORF">CU102_07315</name>
</gene>
<comment type="subcellular location">
    <subcellularLocation>
        <location evidence="1">Membrane</location>
        <topology evidence="1">Multi-pass membrane protein</topology>
    </subcellularLocation>
</comment>
<evidence type="ECO:0000256" key="2">
    <source>
        <dbReference type="ARBA" id="ARBA00022692"/>
    </source>
</evidence>
<keyword evidence="3 5" id="KW-1133">Transmembrane helix</keyword>
<dbReference type="GO" id="GO:0051119">
    <property type="term" value="F:sugar transmembrane transporter activity"/>
    <property type="evidence" value="ECO:0007669"/>
    <property type="project" value="InterPro"/>
</dbReference>
<keyword evidence="4 5" id="KW-0472">Membrane</keyword>
<keyword evidence="2 5" id="KW-0812">Transmembrane</keyword>
<evidence type="ECO:0000313" key="7">
    <source>
        <dbReference type="Proteomes" id="UP000241444"/>
    </source>
</evidence>
<dbReference type="Pfam" id="PF04193">
    <property type="entry name" value="PQ-loop"/>
    <property type="match status" value="1"/>
</dbReference>
<proteinExistence type="predicted"/>
<dbReference type="Proteomes" id="UP000241444">
    <property type="component" value="Unassembled WGS sequence"/>
</dbReference>
<dbReference type="InterPro" id="IPR047662">
    <property type="entry name" value="SemiSWEET"/>
</dbReference>
<dbReference type="GO" id="GO:0016020">
    <property type="term" value="C:membrane"/>
    <property type="evidence" value="ECO:0007669"/>
    <property type="project" value="UniProtKB-SubCell"/>
</dbReference>
<name>A0A2P7BSZ2_9HYPH</name>
<reference evidence="7" key="1">
    <citation type="submission" date="2017-11" db="EMBL/GenBank/DDBJ databases">
        <authorList>
            <person name="Kuznetsova I."/>
            <person name="Sazanova A."/>
            <person name="Chirak E."/>
            <person name="Safronova V."/>
            <person name="Willems A."/>
        </authorList>
    </citation>
    <scope>NUCLEOTIDE SEQUENCE [LARGE SCALE GENOMIC DNA]</scope>
    <source>
        <strain evidence="7">STM 196</strain>
    </source>
</reference>
<dbReference type="Gene3D" id="1.20.1280.290">
    <property type="match status" value="1"/>
</dbReference>
<dbReference type="EMBL" id="PGGO01000004">
    <property type="protein sequence ID" value="PSH69595.1"/>
    <property type="molecule type" value="Genomic_DNA"/>
</dbReference>
<sequence length="127" mass="14168">MAQKARKIQNCRIQTLCHESAVFPRRICSYINCIPPVLKARSVPLHIELIGSLAAVITTLCWVPQIIKIVRHRETASISLVMNVSLVLGVFLWFIYGMMIGSWPVIAANGVTLLLILTILGLKLRYG</sequence>
<dbReference type="InterPro" id="IPR006603">
    <property type="entry name" value="PQ-loop_rpt"/>
</dbReference>
<feature type="transmembrane region" description="Helical" evidence="5">
    <location>
        <begin position="102"/>
        <end position="122"/>
    </location>
</feature>
<evidence type="ECO:0000256" key="3">
    <source>
        <dbReference type="ARBA" id="ARBA00022989"/>
    </source>
</evidence>
<feature type="transmembrane region" description="Helical" evidence="5">
    <location>
        <begin position="75"/>
        <end position="96"/>
    </location>
</feature>
<dbReference type="AlphaFoldDB" id="A0A2P7BSZ2"/>
<evidence type="ECO:0000256" key="5">
    <source>
        <dbReference type="SAM" id="Phobius"/>
    </source>
</evidence>
<evidence type="ECO:0000256" key="4">
    <source>
        <dbReference type="ARBA" id="ARBA00023136"/>
    </source>
</evidence>
<protein>
    <recommendedName>
        <fullName evidence="8">MtN3 and saliva related transmembrane protein</fullName>
    </recommendedName>
</protein>
<accession>A0A2P7BSZ2</accession>
<evidence type="ECO:0008006" key="8">
    <source>
        <dbReference type="Google" id="ProtNLM"/>
    </source>
</evidence>
<evidence type="ECO:0000313" key="6">
    <source>
        <dbReference type="EMBL" id="PSH69595.1"/>
    </source>
</evidence>
<keyword evidence="7" id="KW-1185">Reference proteome</keyword>
<evidence type="ECO:0000256" key="1">
    <source>
        <dbReference type="ARBA" id="ARBA00004141"/>
    </source>
</evidence>
<comment type="caution">
    <text evidence="6">The sequence shown here is derived from an EMBL/GenBank/DDBJ whole genome shotgun (WGS) entry which is preliminary data.</text>
</comment>